<dbReference type="InterPro" id="IPR036097">
    <property type="entry name" value="HisK_dim/P_sf"/>
</dbReference>
<reference evidence="5 6" key="1">
    <citation type="submission" date="2017-02" db="EMBL/GenBank/DDBJ databases">
        <authorList>
            <person name="Peterson S.W."/>
        </authorList>
    </citation>
    <scope>NUCLEOTIDE SEQUENCE [LARGE SCALE GENOMIC DNA]</scope>
    <source>
        <strain evidence="5 6">DSM 25262</strain>
    </source>
</reference>
<dbReference type="STRING" id="688867.SAMN05660236_4483"/>
<gene>
    <name evidence="5" type="ORF">SAMN05660236_4483</name>
</gene>
<dbReference type="Proteomes" id="UP000190961">
    <property type="component" value="Unassembled WGS sequence"/>
</dbReference>
<dbReference type="SUPFAM" id="SSF47384">
    <property type="entry name" value="Homodimeric domain of signal transducing histidine kinase"/>
    <property type="match status" value="1"/>
</dbReference>
<dbReference type="SUPFAM" id="SSF55874">
    <property type="entry name" value="ATPase domain of HSP90 chaperone/DNA topoisomerase II/histidine kinase"/>
    <property type="match status" value="1"/>
</dbReference>
<dbReference type="PANTHER" id="PTHR43547">
    <property type="entry name" value="TWO-COMPONENT HISTIDINE KINASE"/>
    <property type="match status" value="1"/>
</dbReference>
<evidence type="ECO:0000256" key="2">
    <source>
        <dbReference type="ARBA" id="ARBA00012438"/>
    </source>
</evidence>
<dbReference type="Pfam" id="PF02518">
    <property type="entry name" value="HATPase_c"/>
    <property type="match status" value="1"/>
</dbReference>
<accession>A0A1T5M6U8</accession>
<keyword evidence="6" id="KW-1185">Reference proteome</keyword>
<feature type="domain" description="Histidine kinase" evidence="4">
    <location>
        <begin position="154"/>
        <end position="367"/>
    </location>
</feature>
<dbReference type="InterPro" id="IPR036890">
    <property type="entry name" value="HATPase_C_sf"/>
</dbReference>
<comment type="catalytic activity">
    <reaction evidence="1">
        <text>ATP + protein L-histidine = ADP + protein N-phospho-L-histidine.</text>
        <dbReference type="EC" id="2.7.13.3"/>
    </reaction>
</comment>
<name>A0A1T5M6U8_9BACT</name>
<dbReference type="SMART" id="SM00388">
    <property type="entry name" value="HisKA"/>
    <property type="match status" value="1"/>
</dbReference>
<keyword evidence="3" id="KW-0597">Phosphoprotein</keyword>
<dbReference type="EC" id="2.7.13.3" evidence="2"/>
<dbReference type="InterPro" id="IPR005467">
    <property type="entry name" value="His_kinase_dom"/>
</dbReference>
<dbReference type="CDD" id="cd00075">
    <property type="entry name" value="HATPase"/>
    <property type="match status" value="1"/>
</dbReference>
<dbReference type="InterPro" id="IPR003661">
    <property type="entry name" value="HisK_dim/P_dom"/>
</dbReference>
<dbReference type="CDD" id="cd00082">
    <property type="entry name" value="HisKA"/>
    <property type="match status" value="1"/>
</dbReference>
<dbReference type="PANTHER" id="PTHR43547:SF2">
    <property type="entry name" value="HYBRID SIGNAL TRANSDUCTION HISTIDINE KINASE C"/>
    <property type="match status" value="1"/>
</dbReference>
<dbReference type="GO" id="GO:0000155">
    <property type="term" value="F:phosphorelay sensor kinase activity"/>
    <property type="evidence" value="ECO:0007669"/>
    <property type="project" value="InterPro"/>
</dbReference>
<dbReference type="PROSITE" id="PS50109">
    <property type="entry name" value="HIS_KIN"/>
    <property type="match status" value="1"/>
</dbReference>
<dbReference type="InterPro" id="IPR003594">
    <property type="entry name" value="HATPase_dom"/>
</dbReference>
<evidence type="ECO:0000256" key="1">
    <source>
        <dbReference type="ARBA" id="ARBA00000085"/>
    </source>
</evidence>
<dbReference type="SMART" id="SM00387">
    <property type="entry name" value="HATPase_c"/>
    <property type="match status" value="1"/>
</dbReference>
<dbReference type="AlphaFoldDB" id="A0A1T5M6U8"/>
<keyword evidence="5" id="KW-0808">Transferase</keyword>
<evidence type="ECO:0000313" key="5">
    <source>
        <dbReference type="EMBL" id="SKC83558.1"/>
    </source>
</evidence>
<dbReference type="EMBL" id="FUZU01000003">
    <property type="protein sequence ID" value="SKC83558.1"/>
    <property type="molecule type" value="Genomic_DNA"/>
</dbReference>
<proteinExistence type="predicted"/>
<organism evidence="5 6">
    <name type="scientific">Ohtaekwangia koreensis</name>
    <dbReference type="NCBI Taxonomy" id="688867"/>
    <lineage>
        <taxon>Bacteria</taxon>
        <taxon>Pseudomonadati</taxon>
        <taxon>Bacteroidota</taxon>
        <taxon>Cytophagia</taxon>
        <taxon>Cytophagales</taxon>
        <taxon>Fulvivirgaceae</taxon>
        <taxon>Ohtaekwangia</taxon>
    </lineage>
</organism>
<dbReference type="InterPro" id="IPR004358">
    <property type="entry name" value="Sig_transdc_His_kin-like_C"/>
</dbReference>
<evidence type="ECO:0000259" key="4">
    <source>
        <dbReference type="PROSITE" id="PS50109"/>
    </source>
</evidence>
<dbReference type="Gene3D" id="3.30.565.10">
    <property type="entry name" value="Histidine kinase-like ATPase, C-terminal domain"/>
    <property type="match status" value="1"/>
</dbReference>
<sequence length="367" mass="41792">MSMTKPLNRLKLDKINLEKVFNFLPYPLLVSELINGVRQNIFVNKAFEEEIGFPLCEIPTIDSWFEKAYADTAYRSLIISEWKQQESMANHSGADAIVMQAKINTKSSVDQWYEVKATIHGEIQFVAFMNIDKEIRKEEEMEKLIENKDRILSILSHDLRSPLGNLSSVIQLALDGNLTDDERNSILLKLNHQIFQMQEFLDTTLHWSRSSFEETKIVYRQVYSSYRINSILSLYNDTIERKHIRVTIELRNQVILTDEGIFTIVIRNLISNAIKFTPVGGEVIIREYQQNDCSIVEIQNSGIGIGNAKISAILSGDYISEKGTQGENGLGLGLKLCLQLLTKLQGKMSIESSAGHSTFRVHLPYKG</sequence>
<protein>
    <recommendedName>
        <fullName evidence="2">histidine kinase</fullName>
        <ecNumber evidence="2">2.7.13.3</ecNumber>
    </recommendedName>
</protein>
<evidence type="ECO:0000256" key="3">
    <source>
        <dbReference type="ARBA" id="ARBA00022553"/>
    </source>
</evidence>
<evidence type="ECO:0000313" key="6">
    <source>
        <dbReference type="Proteomes" id="UP000190961"/>
    </source>
</evidence>
<keyword evidence="5" id="KW-0418">Kinase</keyword>
<dbReference type="Gene3D" id="1.10.287.130">
    <property type="match status" value="1"/>
</dbReference>
<dbReference type="PRINTS" id="PR00344">
    <property type="entry name" value="BCTRLSENSOR"/>
</dbReference>